<accession>A0A7D5PCL9</accession>
<name>A0A7D5PCL9_9EURY</name>
<dbReference type="KEGG" id="hpel:HZS54_25760"/>
<sequence>MKIEIWLTEGGKLEIETVEPPEGHLKDGVYGTLTGKTDQGEKIIAKNVLSGPLTGVQSLSTIEIIPDESWSTRGESVEAIADVLGFQCSRHPDHCNPDSDLDLIERTDFRAGGGNRANWSMAFEPFDDYATRVNSIQEYHNLVRTGNLRFELDGVYGGVGRISDFISERLEEITWLSSYIQGTIPSTPLLRLYEPESSGSEDNPSPVYVKARSVQSNIGSSCRKRHLLLRTGRELPLFLDRAYENFIDKEEDLNLKEVFGLSVDSLNTRRPIDPRFVNLCVAIEMLANQYSTDQGDTEKQIKLLVDGLEVEFKDLINVTGSFPTEHHPRLYQNHQNQLQEYRYSNTLTNTKAVENCLPAPQEKVLEYFWYPARNKVIHGNTNISVHNISTDYESLLVLVRRILREILLEGNTDGLRGLQEFEANELAWF</sequence>
<dbReference type="OrthoDB" id="328819at2157"/>
<keyword evidence="2" id="KW-1185">Reference proteome</keyword>
<dbReference type="RefSeq" id="WP_179919901.1">
    <property type="nucleotide sequence ID" value="NZ_CP058909.1"/>
</dbReference>
<evidence type="ECO:0000313" key="2">
    <source>
        <dbReference type="Proteomes" id="UP000509346"/>
    </source>
</evidence>
<evidence type="ECO:0000313" key="1">
    <source>
        <dbReference type="EMBL" id="QLH84824.1"/>
    </source>
</evidence>
<dbReference type="EMBL" id="CP058909">
    <property type="protein sequence ID" value="QLH84824.1"/>
    <property type="molecule type" value="Genomic_DNA"/>
</dbReference>
<protein>
    <recommendedName>
        <fullName evidence="3">ApeA N-terminal domain-containing protein</fullName>
    </recommendedName>
</protein>
<dbReference type="Proteomes" id="UP000509346">
    <property type="component" value="Chromosome"/>
</dbReference>
<evidence type="ECO:0008006" key="3">
    <source>
        <dbReference type="Google" id="ProtNLM"/>
    </source>
</evidence>
<gene>
    <name evidence="1" type="ORF">HZS54_25760</name>
</gene>
<proteinExistence type="predicted"/>
<reference evidence="1 2" key="1">
    <citation type="submission" date="2020-07" db="EMBL/GenBank/DDBJ databases">
        <title>Halosimplex litoreum sp. nov. and Halosimplex rubrum sp. nov., isolated from different salt environments.</title>
        <authorList>
            <person name="Cui H."/>
        </authorList>
    </citation>
    <scope>NUCLEOTIDE SEQUENCE [LARGE SCALE GENOMIC DNA]</scope>
    <source>
        <strain evidence="1 2">R2</strain>
    </source>
</reference>
<dbReference type="GeneID" id="56086075"/>
<organism evidence="1 2">
    <name type="scientific">Halosimplex pelagicum</name>
    <dbReference type="NCBI Taxonomy" id="869886"/>
    <lineage>
        <taxon>Archaea</taxon>
        <taxon>Methanobacteriati</taxon>
        <taxon>Methanobacteriota</taxon>
        <taxon>Stenosarchaea group</taxon>
        <taxon>Halobacteria</taxon>
        <taxon>Halobacteriales</taxon>
        <taxon>Haloarculaceae</taxon>
        <taxon>Halosimplex</taxon>
    </lineage>
</organism>
<dbReference type="AlphaFoldDB" id="A0A7D5PCL9"/>